<organism evidence="1 2">
    <name type="scientific">Ferrimicrobium acidiphilum</name>
    <dbReference type="NCBI Taxonomy" id="121039"/>
    <lineage>
        <taxon>Bacteria</taxon>
        <taxon>Bacillati</taxon>
        <taxon>Actinomycetota</taxon>
        <taxon>Acidimicrobiia</taxon>
        <taxon>Acidimicrobiales</taxon>
        <taxon>Acidimicrobiaceae</taxon>
        <taxon>Ferrimicrobium</taxon>
    </lineage>
</organism>
<reference evidence="1 2" key="1">
    <citation type="submission" date="2024-07" db="EMBL/GenBank/DDBJ databases">
        <title>Draft Genome Sequence of Ferrimicrobium acidiphilum Strain YE2023, Isolated from a Pulp of Bioleach Reactor.</title>
        <authorList>
            <person name="Elkina Y.A."/>
            <person name="Bulaeva A.G."/>
            <person name="Beletsky A.V."/>
            <person name="Mardanov A.V."/>
        </authorList>
    </citation>
    <scope>NUCLEOTIDE SEQUENCE [LARGE SCALE GENOMIC DNA]</scope>
    <source>
        <strain evidence="1 2">YE2023</strain>
    </source>
</reference>
<evidence type="ECO:0000313" key="2">
    <source>
        <dbReference type="Proteomes" id="UP001560267"/>
    </source>
</evidence>
<keyword evidence="1" id="KW-0255">Endonuclease</keyword>
<sequence length="84" mass="9772">LSDGKNFSGKHLNQVRNRNLRLRRTLPKKGTRSAKRLLAKRSRREARFAKDTNHCISKKIVTEAQRTNYGISLEDLEGIRNRAR</sequence>
<gene>
    <name evidence="1" type="ORF">AB6A68_15520</name>
</gene>
<name>A0ABV3Y6M9_9ACTN</name>
<keyword evidence="1" id="KW-0378">Hydrolase</keyword>
<dbReference type="EMBL" id="JBFSHR010000426">
    <property type="protein sequence ID" value="MEX6431209.1"/>
    <property type="molecule type" value="Genomic_DNA"/>
</dbReference>
<feature type="non-terminal residue" evidence="1">
    <location>
        <position position="1"/>
    </location>
</feature>
<dbReference type="Proteomes" id="UP001560267">
    <property type="component" value="Unassembled WGS sequence"/>
</dbReference>
<keyword evidence="1" id="KW-0540">Nuclease</keyword>
<keyword evidence="2" id="KW-1185">Reference proteome</keyword>
<evidence type="ECO:0000313" key="1">
    <source>
        <dbReference type="EMBL" id="MEX6431209.1"/>
    </source>
</evidence>
<feature type="non-terminal residue" evidence="1">
    <location>
        <position position="84"/>
    </location>
</feature>
<dbReference type="GO" id="GO:0004519">
    <property type="term" value="F:endonuclease activity"/>
    <property type="evidence" value="ECO:0007669"/>
    <property type="project" value="UniProtKB-KW"/>
</dbReference>
<comment type="caution">
    <text evidence="1">The sequence shown here is derived from an EMBL/GenBank/DDBJ whole genome shotgun (WGS) entry which is preliminary data.</text>
</comment>
<proteinExistence type="predicted"/>
<accession>A0ABV3Y6M9</accession>
<protein>
    <submittedName>
        <fullName evidence="1">RNA-guided endonuclease TnpB family protein</fullName>
    </submittedName>
</protein>